<proteinExistence type="predicted"/>
<name>A0A9J6CWM9_RHIMP</name>
<dbReference type="VEuPathDB" id="VectorBase:LOC119173381"/>
<evidence type="ECO:0000313" key="2">
    <source>
        <dbReference type="EMBL" id="KAH7944700.1"/>
    </source>
</evidence>
<protein>
    <submittedName>
        <fullName evidence="2">Uncharacterized protein</fullName>
    </submittedName>
</protein>
<organism evidence="2 3">
    <name type="scientific">Rhipicephalus microplus</name>
    <name type="common">Cattle tick</name>
    <name type="synonym">Boophilus microplus</name>
    <dbReference type="NCBI Taxonomy" id="6941"/>
    <lineage>
        <taxon>Eukaryota</taxon>
        <taxon>Metazoa</taxon>
        <taxon>Ecdysozoa</taxon>
        <taxon>Arthropoda</taxon>
        <taxon>Chelicerata</taxon>
        <taxon>Arachnida</taxon>
        <taxon>Acari</taxon>
        <taxon>Parasitiformes</taxon>
        <taxon>Ixodida</taxon>
        <taxon>Ixodoidea</taxon>
        <taxon>Ixodidae</taxon>
        <taxon>Rhipicephalinae</taxon>
        <taxon>Rhipicephalus</taxon>
        <taxon>Boophilus</taxon>
    </lineage>
</organism>
<feature type="compositionally biased region" description="Polar residues" evidence="1">
    <location>
        <begin position="322"/>
        <end position="331"/>
    </location>
</feature>
<reference evidence="2" key="1">
    <citation type="journal article" date="2020" name="Cell">
        <title>Large-Scale Comparative Analyses of Tick Genomes Elucidate Their Genetic Diversity and Vector Capacities.</title>
        <authorList>
            <consortium name="Tick Genome and Microbiome Consortium (TIGMIC)"/>
            <person name="Jia N."/>
            <person name="Wang J."/>
            <person name="Shi W."/>
            <person name="Du L."/>
            <person name="Sun Y."/>
            <person name="Zhan W."/>
            <person name="Jiang J.F."/>
            <person name="Wang Q."/>
            <person name="Zhang B."/>
            <person name="Ji P."/>
            <person name="Bell-Sakyi L."/>
            <person name="Cui X.M."/>
            <person name="Yuan T.T."/>
            <person name="Jiang B.G."/>
            <person name="Yang W.F."/>
            <person name="Lam T.T."/>
            <person name="Chang Q.C."/>
            <person name="Ding S.J."/>
            <person name="Wang X.J."/>
            <person name="Zhu J.G."/>
            <person name="Ruan X.D."/>
            <person name="Zhao L."/>
            <person name="Wei J.T."/>
            <person name="Ye R.Z."/>
            <person name="Que T.C."/>
            <person name="Du C.H."/>
            <person name="Zhou Y.H."/>
            <person name="Cheng J.X."/>
            <person name="Dai P.F."/>
            <person name="Guo W.B."/>
            <person name="Han X.H."/>
            <person name="Huang E.J."/>
            <person name="Li L.F."/>
            <person name="Wei W."/>
            <person name="Gao Y.C."/>
            <person name="Liu J.Z."/>
            <person name="Shao H.Z."/>
            <person name="Wang X."/>
            <person name="Wang C.C."/>
            <person name="Yang T.C."/>
            <person name="Huo Q.B."/>
            <person name="Li W."/>
            <person name="Chen H.Y."/>
            <person name="Chen S.E."/>
            <person name="Zhou L.G."/>
            <person name="Ni X.B."/>
            <person name="Tian J.H."/>
            <person name="Sheng Y."/>
            <person name="Liu T."/>
            <person name="Pan Y.S."/>
            <person name="Xia L.Y."/>
            <person name="Li J."/>
            <person name="Zhao F."/>
            <person name="Cao W.C."/>
        </authorList>
    </citation>
    <scope>NUCLEOTIDE SEQUENCE</scope>
    <source>
        <strain evidence="2">Rmic-2018</strain>
    </source>
</reference>
<dbReference type="Proteomes" id="UP000821866">
    <property type="component" value="Unassembled WGS sequence"/>
</dbReference>
<sequence length="448" mass="48883">MMGFDFLVRSKEPRLSFGAEHTVGLTVVSITSDEVLDAHSRFTRAGTEVLGLSVETEGPGASGLEACKLFGGGRAYATSAEGRLAHARAIVNRTPVNRNSTVFVDAAQHNHSSTFALAVVDGDGALRSVASEKKPLLGEVFATLVLPRAPNQRLRRHNWHAVRRFNFEAREFNLRLLSLCHEREGVFYVNHRIDVLPPWTVLAADGLHPSFAGVSLLAWNIYNLLLDLRQPYITNWLEHAPQPEAGAYELRETPSYCQALRRDPPDATCRGGKGKKMNQAAPETAAAPSTGQNTPSGLPSPSSQPPSRLPRLLTTPTRHTPETATEVNPGQQRRRAVPQSTATSGQNQPPTSRKNQQPTLSKSKQQPPAANSSRLQASSSREAQRDGAPTQTSQFPTAQVEFPSEQVRQTQRSVQNTWNTMSENRPIKAGLRFGPATGPLSEKPARPV</sequence>
<evidence type="ECO:0000313" key="3">
    <source>
        <dbReference type="Proteomes" id="UP000821866"/>
    </source>
</evidence>
<evidence type="ECO:0000256" key="1">
    <source>
        <dbReference type="SAM" id="MobiDB-lite"/>
    </source>
</evidence>
<feature type="region of interest" description="Disordered" evidence="1">
    <location>
        <begin position="259"/>
        <end position="448"/>
    </location>
</feature>
<dbReference type="AlphaFoldDB" id="A0A9J6CWM9"/>
<dbReference type="EMBL" id="JABSTU010005382">
    <property type="protein sequence ID" value="KAH7944700.1"/>
    <property type="molecule type" value="Genomic_DNA"/>
</dbReference>
<comment type="caution">
    <text evidence="2">The sequence shown here is derived from an EMBL/GenBank/DDBJ whole genome shotgun (WGS) entry which is preliminary data.</text>
</comment>
<feature type="compositionally biased region" description="Polar residues" evidence="1">
    <location>
        <begin position="406"/>
        <end position="423"/>
    </location>
</feature>
<keyword evidence="3" id="KW-1185">Reference proteome</keyword>
<feature type="compositionally biased region" description="Polar residues" evidence="1">
    <location>
        <begin position="338"/>
        <end position="381"/>
    </location>
</feature>
<feature type="compositionally biased region" description="Low complexity" evidence="1">
    <location>
        <begin position="309"/>
        <end position="318"/>
    </location>
</feature>
<reference evidence="2" key="2">
    <citation type="submission" date="2021-09" db="EMBL/GenBank/DDBJ databases">
        <authorList>
            <person name="Jia N."/>
            <person name="Wang J."/>
            <person name="Shi W."/>
            <person name="Du L."/>
            <person name="Sun Y."/>
            <person name="Zhan W."/>
            <person name="Jiang J."/>
            <person name="Wang Q."/>
            <person name="Zhang B."/>
            <person name="Ji P."/>
            <person name="Sakyi L.B."/>
            <person name="Cui X."/>
            <person name="Yuan T."/>
            <person name="Jiang B."/>
            <person name="Yang W."/>
            <person name="Lam T.T.-Y."/>
            <person name="Chang Q."/>
            <person name="Ding S."/>
            <person name="Wang X."/>
            <person name="Zhu J."/>
            <person name="Ruan X."/>
            <person name="Zhao L."/>
            <person name="Wei J."/>
            <person name="Que T."/>
            <person name="Du C."/>
            <person name="Cheng J."/>
            <person name="Dai P."/>
            <person name="Han X."/>
            <person name="Huang E."/>
            <person name="Gao Y."/>
            <person name="Liu J."/>
            <person name="Shao H."/>
            <person name="Ye R."/>
            <person name="Li L."/>
            <person name="Wei W."/>
            <person name="Wang X."/>
            <person name="Wang C."/>
            <person name="Huo Q."/>
            <person name="Li W."/>
            <person name="Guo W."/>
            <person name="Chen H."/>
            <person name="Chen S."/>
            <person name="Zhou L."/>
            <person name="Zhou L."/>
            <person name="Ni X."/>
            <person name="Tian J."/>
            <person name="Zhou Y."/>
            <person name="Sheng Y."/>
            <person name="Liu T."/>
            <person name="Pan Y."/>
            <person name="Xia L."/>
            <person name="Li J."/>
            <person name="Zhao F."/>
            <person name="Cao W."/>
        </authorList>
    </citation>
    <scope>NUCLEOTIDE SEQUENCE</scope>
    <source>
        <strain evidence="2">Rmic-2018</strain>
        <tissue evidence="2">Larvae</tissue>
    </source>
</reference>
<gene>
    <name evidence="2" type="ORF">HPB51_028583</name>
</gene>
<dbReference type="VEuPathDB" id="VectorBase:LOC119161924"/>
<dbReference type="SUPFAM" id="SSF52266">
    <property type="entry name" value="SGNH hydrolase"/>
    <property type="match status" value="1"/>
</dbReference>
<accession>A0A9J6CWM9</accession>